<dbReference type="RefSeq" id="WP_047192420.1">
    <property type="nucleotide sequence ID" value="NZ_LCYG01000109.1"/>
</dbReference>
<dbReference type="EMBL" id="LCYG01000109">
    <property type="protein sequence ID" value="KLK89920.1"/>
    <property type="molecule type" value="Genomic_DNA"/>
</dbReference>
<protein>
    <recommendedName>
        <fullName evidence="1">CHRD domain-containing protein</fullName>
    </recommendedName>
</protein>
<evidence type="ECO:0000259" key="1">
    <source>
        <dbReference type="SMART" id="SM00754"/>
    </source>
</evidence>
<dbReference type="Proteomes" id="UP000035489">
    <property type="component" value="Unassembled WGS sequence"/>
</dbReference>
<dbReference type="SMART" id="SM00754">
    <property type="entry name" value="CHRD"/>
    <property type="match status" value="1"/>
</dbReference>
<accession>A0A0H1R3Z1</accession>
<keyword evidence="3" id="KW-1185">Reference proteome</keyword>
<dbReference type="STRING" id="1225564.AA309_28545"/>
<name>A0A0H1R3Z1_9HYPH</name>
<gene>
    <name evidence="2" type="ORF">AA309_28545</name>
</gene>
<dbReference type="Pfam" id="PF07452">
    <property type="entry name" value="CHRD"/>
    <property type="match status" value="1"/>
</dbReference>
<evidence type="ECO:0000313" key="2">
    <source>
        <dbReference type="EMBL" id="KLK89920.1"/>
    </source>
</evidence>
<sequence>MATAFRVILTGNQEAPPNGPVSSPAIGLGTVVFDPTTQTASYSIRYTGIDFGSAAGLPAQTPDPGDDVISHHVHNAPRGQNGSIVFGQVNPAQDNDDLSINLNPDGSWTVSGHWESTDPATTPISAFASQLASAQVGSDVSLYFNAHTNEFPNGEIRGQWVTLADDRDLRDLVDDVFYF</sequence>
<organism evidence="2 3">
    <name type="scientific">Microvirga vignae</name>
    <dbReference type="NCBI Taxonomy" id="1225564"/>
    <lineage>
        <taxon>Bacteria</taxon>
        <taxon>Pseudomonadati</taxon>
        <taxon>Pseudomonadota</taxon>
        <taxon>Alphaproteobacteria</taxon>
        <taxon>Hyphomicrobiales</taxon>
        <taxon>Methylobacteriaceae</taxon>
        <taxon>Microvirga</taxon>
    </lineage>
</organism>
<dbReference type="OrthoDB" id="571052at2"/>
<dbReference type="InterPro" id="IPR010895">
    <property type="entry name" value="CHRD"/>
</dbReference>
<proteinExistence type="predicted"/>
<comment type="caution">
    <text evidence="2">The sequence shown here is derived from an EMBL/GenBank/DDBJ whole genome shotgun (WGS) entry which is preliminary data.</text>
</comment>
<reference evidence="2 3" key="1">
    <citation type="submission" date="2015-05" db="EMBL/GenBank/DDBJ databases">
        <title>Draft genome sequence of Microvirga vignae strain BR3299, a novel nitrogen fixing bacteria isolated from Brazil semi-aired region.</title>
        <authorList>
            <person name="Zilli J.E."/>
            <person name="Passos S.R."/>
            <person name="Leite J."/>
            <person name="Baldani J.I."/>
            <person name="Xavier G.R."/>
            <person name="Rumjaneck N.G."/>
            <person name="Simoes-Araujo J.L."/>
        </authorList>
    </citation>
    <scope>NUCLEOTIDE SEQUENCE [LARGE SCALE GENOMIC DNA]</scope>
    <source>
        <strain evidence="2 3">BR3299</strain>
    </source>
</reference>
<feature type="non-terminal residue" evidence="2">
    <location>
        <position position="179"/>
    </location>
</feature>
<feature type="domain" description="CHRD" evidence="1">
    <location>
        <begin position="3"/>
        <end position="162"/>
    </location>
</feature>
<evidence type="ECO:0000313" key="3">
    <source>
        <dbReference type="Proteomes" id="UP000035489"/>
    </source>
</evidence>
<dbReference type="AlphaFoldDB" id="A0A0H1R3Z1"/>